<dbReference type="Proteomes" id="UP000312512">
    <property type="component" value="Unassembled WGS sequence"/>
</dbReference>
<dbReference type="OrthoDB" id="3217462at2"/>
<name>A0A5C4WH01_9ACTN</name>
<protein>
    <submittedName>
        <fullName evidence="1">Uncharacterized protein</fullName>
    </submittedName>
</protein>
<proteinExistence type="predicted"/>
<dbReference type="EMBL" id="VDLX02000007">
    <property type="protein sequence ID" value="KAB8193509.1"/>
    <property type="molecule type" value="Genomic_DNA"/>
</dbReference>
<gene>
    <name evidence="1" type="ORF">FH608_019985</name>
</gene>
<accession>A0A5C4WH01</accession>
<keyword evidence="2" id="KW-1185">Reference proteome</keyword>
<evidence type="ECO:0000313" key="1">
    <source>
        <dbReference type="EMBL" id="KAB8193509.1"/>
    </source>
</evidence>
<organism evidence="1 2">
    <name type="scientific">Nonomuraea phyllanthi</name>
    <dbReference type="NCBI Taxonomy" id="2219224"/>
    <lineage>
        <taxon>Bacteria</taxon>
        <taxon>Bacillati</taxon>
        <taxon>Actinomycetota</taxon>
        <taxon>Actinomycetes</taxon>
        <taxon>Streptosporangiales</taxon>
        <taxon>Streptosporangiaceae</taxon>
        <taxon>Nonomuraea</taxon>
    </lineage>
</organism>
<dbReference type="AlphaFoldDB" id="A0A5C4WH01"/>
<evidence type="ECO:0000313" key="2">
    <source>
        <dbReference type="Proteomes" id="UP000312512"/>
    </source>
</evidence>
<sequence>MAAAGCLIATPVAVWWLVGDLSAAARPGTALDRAIRPPAIDPWAERAAGIAAVLVVAGTAALLVRASHRRRFDRRWWAALLPALAAGALAGAGWRVMTAGTLGANIGAGLTIILGGPLVALLLLWSLGWSAHLLRSR</sequence>
<reference evidence="1 2" key="1">
    <citation type="submission" date="2019-10" db="EMBL/GenBank/DDBJ databases">
        <title>Nonomuraea sp. nov., isolated from Phyllanthus amarus.</title>
        <authorList>
            <person name="Klykleung N."/>
            <person name="Tanasupawat S."/>
        </authorList>
    </citation>
    <scope>NUCLEOTIDE SEQUENCE [LARGE SCALE GENOMIC DNA]</scope>
    <source>
        <strain evidence="1 2">PA1-10</strain>
    </source>
</reference>
<dbReference type="RefSeq" id="WP_139632064.1">
    <property type="nucleotide sequence ID" value="NZ_VDLX02000007.1"/>
</dbReference>
<comment type="caution">
    <text evidence="1">The sequence shown here is derived from an EMBL/GenBank/DDBJ whole genome shotgun (WGS) entry which is preliminary data.</text>
</comment>